<proteinExistence type="predicted"/>
<keyword evidence="1" id="KW-0677">Repeat</keyword>
<dbReference type="Pfam" id="PF00571">
    <property type="entry name" value="CBS"/>
    <property type="match status" value="2"/>
</dbReference>
<dbReference type="PROSITE" id="PS51371">
    <property type="entry name" value="CBS"/>
    <property type="match status" value="2"/>
</dbReference>
<organism evidence="5 6">
    <name type="scientific">Brotonthovivens ammoniilytica</name>
    <dbReference type="NCBI Taxonomy" id="2981725"/>
    <lineage>
        <taxon>Bacteria</taxon>
        <taxon>Bacillati</taxon>
        <taxon>Bacillota</taxon>
        <taxon>Clostridia</taxon>
        <taxon>Lachnospirales</taxon>
        <taxon>Lachnospiraceae</taxon>
        <taxon>Brotonthovivens</taxon>
    </lineage>
</organism>
<dbReference type="SUPFAM" id="SSF54631">
    <property type="entry name" value="CBS-domain pair"/>
    <property type="match status" value="1"/>
</dbReference>
<evidence type="ECO:0000313" key="6">
    <source>
        <dbReference type="Proteomes" id="UP001652442"/>
    </source>
</evidence>
<keyword evidence="6" id="KW-1185">Reference proteome</keyword>
<name>A0ABT2TG55_9FIRM</name>
<keyword evidence="2 3" id="KW-0129">CBS domain</keyword>
<dbReference type="EMBL" id="JAOQJQ010000001">
    <property type="protein sequence ID" value="MCU6761164.1"/>
    <property type="molecule type" value="Genomic_DNA"/>
</dbReference>
<feature type="domain" description="CBS" evidence="4">
    <location>
        <begin position="140"/>
        <end position="200"/>
    </location>
</feature>
<evidence type="ECO:0000256" key="3">
    <source>
        <dbReference type="PROSITE-ProRule" id="PRU00703"/>
    </source>
</evidence>
<reference evidence="5 6" key="1">
    <citation type="journal article" date="2021" name="ISME Commun">
        <title>Automated analysis of genomic sequences facilitates high-throughput and comprehensive description of bacteria.</title>
        <authorList>
            <person name="Hitch T.C.A."/>
        </authorList>
    </citation>
    <scope>NUCLEOTIDE SEQUENCE [LARGE SCALE GENOMIC DNA]</scope>
    <source>
        <strain evidence="5 6">Sanger_109</strain>
    </source>
</reference>
<dbReference type="Gene3D" id="3.10.580.10">
    <property type="entry name" value="CBS-domain"/>
    <property type="match status" value="1"/>
</dbReference>
<sequence length="301" mass="34602">MDDGGNPLKQIKKGWRFLFRKGQMENPDDVTEEGIISMVKEGHEQGVILASEAEMIHNIFEFDDKDAKDIMTHRKHIAALDGASTFREMLAFIEDQNYSRYPVYQEDIDNIIGVIHIKDILNFILRKDVMDQPVNQIEGLIHELPFIPETRSINDLLKRMQTNKVHMAVVVDEYGQTSGLVTLEDIIEEIMGNIQDEHDEEELSIVRQNDESYLMDGMAPLHEVCEMLDISHEELKEYDTLNGFLVSLIDKIPSDGEQFHLEAFGYRFDVLLVENKLIKRVKVTKQEAESESPGKKPAENN</sequence>
<dbReference type="Gene3D" id="3.30.465.10">
    <property type="match status" value="1"/>
</dbReference>
<dbReference type="SMART" id="SM00116">
    <property type="entry name" value="CBS"/>
    <property type="match status" value="2"/>
</dbReference>
<feature type="domain" description="CBS" evidence="4">
    <location>
        <begin position="71"/>
        <end position="132"/>
    </location>
</feature>
<dbReference type="CDD" id="cd04590">
    <property type="entry name" value="CBS_pair_CorC_HlyC_assoc"/>
    <property type="match status" value="1"/>
</dbReference>
<dbReference type="InterPro" id="IPR036318">
    <property type="entry name" value="FAD-bd_PCMH-like_sf"/>
</dbReference>
<dbReference type="InterPro" id="IPR016169">
    <property type="entry name" value="FAD-bd_PCMH_sub2"/>
</dbReference>
<dbReference type="PANTHER" id="PTHR22777">
    <property type="entry name" value="HEMOLYSIN-RELATED"/>
    <property type="match status" value="1"/>
</dbReference>
<accession>A0ABT2TG55</accession>
<dbReference type="Pfam" id="PF03471">
    <property type="entry name" value="CorC_HlyC"/>
    <property type="match status" value="1"/>
</dbReference>
<comment type="caution">
    <text evidence="5">The sequence shown here is derived from an EMBL/GenBank/DDBJ whole genome shotgun (WGS) entry which is preliminary data.</text>
</comment>
<evidence type="ECO:0000256" key="1">
    <source>
        <dbReference type="ARBA" id="ARBA00022737"/>
    </source>
</evidence>
<dbReference type="RefSeq" id="WP_158424010.1">
    <property type="nucleotide sequence ID" value="NZ_JAOQJQ010000001.1"/>
</dbReference>
<dbReference type="SUPFAM" id="SSF56176">
    <property type="entry name" value="FAD-binding/transporter-associated domain-like"/>
    <property type="match status" value="1"/>
</dbReference>
<dbReference type="InterPro" id="IPR000644">
    <property type="entry name" value="CBS_dom"/>
</dbReference>
<evidence type="ECO:0000313" key="5">
    <source>
        <dbReference type="EMBL" id="MCU6761164.1"/>
    </source>
</evidence>
<gene>
    <name evidence="5" type="ORF">OCV88_02285</name>
</gene>
<dbReference type="SMART" id="SM01091">
    <property type="entry name" value="CorC_HlyC"/>
    <property type="match status" value="1"/>
</dbReference>
<dbReference type="Proteomes" id="UP001652442">
    <property type="component" value="Unassembled WGS sequence"/>
</dbReference>
<evidence type="ECO:0000259" key="4">
    <source>
        <dbReference type="PROSITE" id="PS51371"/>
    </source>
</evidence>
<protein>
    <submittedName>
        <fullName evidence="5">Hemolysin family protein</fullName>
    </submittedName>
</protein>
<dbReference type="InterPro" id="IPR046342">
    <property type="entry name" value="CBS_dom_sf"/>
</dbReference>
<evidence type="ECO:0000256" key="2">
    <source>
        <dbReference type="ARBA" id="ARBA00023122"/>
    </source>
</evidence>
<dbReference type="InterPro" id="IPR044751">
    <property type="entry name" value="Ion_transp-like_CBS"/>
</dbReference>
<dbReference type="PANTHER" id="PTHR22777:SF17">
    <property type="entry name" value="UPF0053 PROTEIN SLL0260"/>
    <property type="match status" value="1"/>
</dbReference>
<dbReference type="InterPro" id="IPR005170">
    <property type="entry name" value="Transptr-assoc_dom"/>
</dbReference>